<keyword evidence="3" id="KW-1185">Reference proteome</keyword>
<dbReference type="PANTHER" id="PTHR11954:SF25">
    <property type="entry name" value="LS1-LIKE PROTEIN"/>
    <property type="match status" value="1"/>
</dbReference>
<dbReference type="InterPro" id="IPR014347">
    <property type="entry name" value="Tautomerase/MIF_sf"/>
</dbReference>
<name>A0A2Z7BM02_9LAMI</name>
<sequence>MPCLDITTNVNLHDGGVDTDSMFSELTEAVSQIVGIPKNFVMILVKGSVAITFGGNKEPAALAEIVSMGEISSPVKRKLISTVGSILYDKLSIPNTRFVLKVFDGRKANPKM</sequence>
<evidence type="ECO:0000313" key="2">
    <source>
        <dbReference type="EMBL" id="KZV33118.1"/>
    </source>
</evidence>
<dbReference type="Pfam" id="PF01187">
    <property type="entry name" value="MIF"/>
    <property type="match status" value="1"/>
</dbReference>
<comment type="similarity">
    <text evidence="1">Belongs to the MIF family.</text>
</comment>
<protein>
    <submittedName>
        <fullName evidence="2">Macrophage migration inhibitory factor</fullName>
    </submittedName>
</protein>
<reference evidence="2 3" key="1">
    <citation type="journal article" date="2015" name="Proc. Natl. Acad. Sci. U.S.A.">
        <title>The resurrection genome of Boea hygrometrica: A blueprint for survival of dehydration.</title>
        <authorList>
            <person name="Xiao L."/>
            <person name="Yang G."/>
            <person name="Zhang L."/>
            <person name="Yang X."/>
            <person name="Zhao S."/>
            <person name="Ji Z."/>
            <person name="Zhou Q."/>
            <person name="Hu M."/>
            <person name="Wang Y."/>
            <person name="Chen M."/>
            <person name="Xu Y."/>
            <person name="Jin H."/>
            <person name="Xiao X."/>
            <person name="Hu G."/>
            <person name="Bao F."/>
            <person name="Hu Y."/>
            <person name="Wan P."/>
            <person name="Li L."/>
            <person name="Deng X."/>
            <person name="Kuang T."/>
            <person name="Xiang C."/>
            <person name="Zhu J.K."/>
            <person name="Oliver M.J."/>
            <person name="He Y."/>
        </authorList>
    </citation>
    <scope>NUCLEOTIDE SEQUENCE [LARGE SCALE GENOMIC DNA]</scope>
    <source>
        <strain evidence="3">cv. XS01</strain>
    </source>
</reference>
<dbReference type="EMBL" id="KV006334">
    <property type="protein sequence ID" value="KZV33118.1"/>
    <property type="molecule type" value="Genomic_DNA"/>
</dbReference>
<proteinExistence type="inferred from homology"/>
<organism evidence="2 3">
    <name type="scientific">Dorcoceras hygrometricum</name>
    <dbReference type="NCBI Taxonomy" id="472368"/>
    <lineage>
        <taxon>Eukaryota</taxon>
        <taxon>Viridiplantae</taxon>
        <taxon>Streptophyta</taxon>
        <taxon>Embryophyta</taxon>
        <taxon>Tracheophyta</taxon>
        <taxon>Spermatophyta</taxon>
        <taxon>Magnoliopsida</taxon>
        <taxon>eudicotyledons</taxon>
        <taxon>Gunneridae</taxon>
        <taxon>Pentapetalae</taxon>
        <taxon>asterids</taxon>
        <taxon>lamiids</taxon>
        <taxon>Lamiales</taxon>
        <taxon>Gesneriaceae</taxon>
        <taxon>Didymocarpoideae</taxon>
        <taxon>Trichosporeae</taxon>
        <taxon>Loxocarpinae</taxon>
        <taxon>Dorcoceras</taxon>
    </lineage>
</organism>
<dbReference type="InterPro" id="IPR001398">
    <property type="entry name" value="Macrophage_inhib_fac"/>
</dbReference>
<dbReference type="PANTHER" id="PTHR11954">
    <property type="entry name" value="D-DOPACHROME DECARBOXYLASE"/>
    <property type="match status" value="1"/>
</dbReference>
<gene>
    <name evidence="2" type="ORF">F511_03384</name>
</gene>
<dbReference type="GO" id="GO:0050178">
    <property type="term" value="F:phenylpyruvate tautomerase activity"/>
    <property type="evidence" value="ECO:0007669"/>
    <property type="project" value="TreeGrafter"/>
</dbReference>
<dbReference type="OrthoDB" id="255819at2759"/>
<dbReference type="Proteomes" id="UP000250235">
    <property type="component" value="Unassembled WGS sequence"/>
</dbReference>
<dbReference type="Gene3D" id="3.30.429.10">
    <property type="entry name" value="Macrophage Migration Inhibitory Factor"/>
    <property type="match status" value="1"/>
</dbReference>
<dbReference type="SUPFAM" id="SSF55331">
    <property type="entry name" value="Tautomerase/MIF"/>
    <property type="match status" value="1"/>
</dbReference>
<evidence type="ECO:0000256" key="1">
    <source>
        <dbReference type="ARBA" id="ARBA00005851"/>
    </source>
</evidence>
<accession>A0A2Z7BM02</accession>
<dbReference type="GO" id="GO:0005615">
    <property type="term" value="C:extracellular space"/>
    <property type="evidence" value="ECO:0007669"/>
    <property type="project" value="TreeGrafter"/>
</dbReference>
<evidence type="ECO:0000313" key="3">
    <source>
        <dbReference type="Proteomes" id="UP000250235"/>
    </source>
</evidence>
<dbReference type="AlphaFoldDB" id="A0A2Z7BM02"/>